<comment type="similarity">
    <text evidence="3 7">Belongs to the peptidase S26 family.</text>
</comment>
<accession>A0A8I0G8B1</accession>
<dbReference type="CDD" id="cd06530">
    <property type="entry name" value="S26_SPase_I"/>
    <property type="match status" value="1"/>
</dbReference>
<dbReference type="EC" id="3.4.21.89" evidence="4 7"/>
<sequence>MRSTGEHEGATKRRGRGRRERGPARAGVVTTLRDIVMTIVVAIIISALLKTFLIQSFVIPSESMRDTLEVRDRILVSKLVPAHSALNRGDIIVFEDHENWLPAELRPQPTSSPVLRFLTLVGLRPDDSSGYLAKRVIGLPGDTVECCDSAGRVSVNGQPIDETYLRSGVAPSETTFAVTVPEGKLWVMGDNRPFSLDSRAHRDEEGRGFIAIDDVVGRAFVIVWPLERWTRLSHTDVFDRVPDPASQQ</sequence>
<dbReference type="Gene3D" id="2.10.109.10">
    <property type="entry name" value="Umud Fragment, subunit A"/>
    <property type="match status" value="1"/>
</dbReference>
<reference evidence="10 11" key="1">
    <citation type="submission" date="2020-08" db="EMBL/GenBank/DDBJ databases">
        <title>Winkia gen. nov., sp. nov., isolated from faeces of the Anser albifrons in China.</title>
        <authorList>
            <person name="Liu Q."/>
        </authorList>
    </citation>
    <scope>NUCLEOTIDE SEQUENCE [LARGE SCALE GENOMIC DNA]</scope>
    <source>
        <strain evidence="10 11">C62</strain>
    </source>
</reference>
<comment type="caution">
    <text evidence="10">The sequence shown here is derived from an EMBL/GenBank/DDBJ whole genome shotgun (WGS) entry which is preliminary data.</text>
</comment>
<evidence type="ECO:0000259" key="9">
    <source>
        <dbReference type="Pfam" id="PF10502"/>
    </source>
</evidence>
<dbReference type="PANTHER" id="PTHR43390">
    <property type="entry name" value="SIGNAL PEPTIDASE I"/>
    <property type="match status" value="1"/>
</dbReference>
<feature type="domain" description="Peptidase S26" evidence="9">
    <location>
        <begin position="33"/>
        <end position="224"/>
    </location>
</feature>
<dbReference type="RefSeq" id="WP_191071074.1">
    <property type="nucleotide sequence ID" value="NZ_CP060506.1"/>
</dbReference>
<dbReference type="InterPro" id="IPR019758">
    <property type="entry name" value="Pept_S26A_signal_pept_1_CS"/>
</dbReference>
<dbReference type="PROSITE" id="PS00761">
    <property type="entry name" value="SPASE_I_3"/>
    <property type="match status" value="1"/>
</dbReference>
<evidence type="ECO:0000313" key="10">
    <source>
        <dbReference type="EMBL" id="MBD3688994.1"/>
    </source>
</evidence>
<comment type="subcellular location">
    <subcellularLocation>
        <location evidence="2">Cell membrane</location>
        <topology evidence="2">Single-pass type II membrane protein</topology>
    </subcellularLocation>
    <subcellularLocation>
        <location evidence="7">Membrane</location>
        <topology evidence="7">Single-pass type II membrane protein</topology>
    </subcellularLocation>
</comment>
<dbReference type="GO" id="GO:0005886">
    <property type="term" value="C:plasma membrane"/>
    <property type="evidence" value="ECO:0007669"/>
    <property type="project" value="UniProtKB-SubCell"/>
</dbReference>
<dbReference type="GO" id="GO:0006465">
    <property type="term" value="P:signal peptide processing"/>
    <property type="evidence" value="ECO:0007669"/>
    <property type="project" value="InterPro"/>
</dbReference>
<dbReference type="InterPro" id="IPR000223">
    <property type="entry name" value="Pept_S26A_signal_pept_1"/>
</dbReference>
<organism evidence="10 11">
    <name type="scientific">Nanchangia anserum</name>
    <dbReference type="NCBI Taxonomy" id="2692125"/>
    <lineage>
        <taxon>Bacteria</taxon>
        <taxon>Bacillati</taxon>
        <taxon>Actinomycetota</taxon>
        <taxon>Actinomycetes</taxon>
        <taxon>Actinomycetales</taxon>
        <taxon>Actinomycetaceae</taxon>
        <taxon>Nanchangia</taxon>
    </lineage>
</organism>
<dbReference type="NCBIfam" id="TIGR02227">
    <property type="entry name" value="sigpep_I_bact"/>
    <property type="match status" value="1"/>
</dbReference>
<evidence type="ECO:0000313" key="11">
    <source>
        <dbReference type="Proteomes" id="UP000627538"/>
    </source>
</evidence>
<dbReference type="AlphaFoldDB" id="A0A8I0G8B1"/>
<dbReference type="GO" id="GO:0009003">
    <property type="term" value="F:signal peptidase activity"/>
    <property type="evidence" value="ECO:0007669"/>
    <property type="project" value="UniProtKB-EC"/>
</dbReference>
<dbReference type="GO" id="GO:0004252">
    <property type="term" value="F:serine-type endopeptidase activity"/>
    <property type="evidence" value="ECO:0007669"/>
    <property type="project" value="InterPro"/>
</dbReference>
<dbReference type="EMBL" id="JACRUO010000001">
    <property type="protein sequence ID" value="MBD3688994.1"/>
    <property type="molecule type" value="Genomic_DNA"/>
</dbReference>
<evidence type="ECO:0000256" key="4">
    <source>
        <dbReference type="ARBA" id="ARBA00013208"/>
    </source>
</evidence>
<evidence type="ECO:0000256" key="2">
    <source>
        <dbReference type="ARBA" id="ARBA00004401"/>
    </source>
</evidence>
<keyword evidence="7" id="KW-1133">Transmembrane helix</keyword>
<keyword evidence="7" id="KW-0812">Transmembrane</keyword>
<evidence type="ECO:0000256" key="5">
    <source>
        <dbReference type="ARBA" id="ARBA00022801"/>
    </source>
</evidence>
<dbReference type="PANTHER" id="PTHR43390:SF1">
    <property type="entry name" value="CHLOROPLAST PROCESSING PEPTIDASE"/>
    <property type="match status" value="1"/>
</dbReference>
<name>A0A8I0G8B1_9ACTO</name>
<keyword evidence="7" id="KW-0645">Protease</keyword>
<protein>
    <recommendedName>
        <fullName evidence="4 7">Signal peptidase I</fullName>
        <ecNumber evidence="4 7">3.4.21.89</ecNumber>
    </recommendedName>
</protein>
<dbReference type="PRINTS" id="PR00727">
    <property type="entry name" value="LEADERPTASE"/>
</dbReference>
<dbReference type="InterPro" id="IPR036286">
    <property type="entry name" value="LexA/Signal_pep-like_sf"/>
</dbReference>
<proteinExistence type="inferred from homology"/>
<gene>
    <name evidence="10" type="primary">lepB</name>
    <name evidence="10" type="ORF">H8R10_01935</name>
</gene>
<evidence type="ECO:0000256" key="6">
    <source>
        <dbReference type="PIRSR" id="PIRSR600223-1"/>
    </source>
</evidence>
<feature type="compositionally biased region" description="Basic and acidic residues" evidence="8">
    <location>
        <begin position="1"/>
        <end position="11"/>
    </location>
</feature>
<keyword evidence="5 7" id="KW-0378">Hydrolase</keyword>
<dbReference type="Proteomes" id="UP000627538">
    <property type="component" value="Unassembled WGS sequence"/>
</dbReference>
<dbReference type="InterPro" id="IPR019533">
    <property type="entry name" value="Peptidase_S26"/>
</dbReference>
<dbReference type="Pfam" id="PF10502">
    <property type="entry name" value="Peptidase_S26"/>
    <property type="match status" value="1"/>
</dbReference>
<keyword evidence="11" id="KW-1185">Reference proteome</keyword>
<feature type="region of interest" description="Disordered" evidence="8">
    <location>
        <begin position="1"/>
        <end position="24"/>
    </location>
</feature>
<evidence type="ECO:0000256" key="7">
    <source>
        <dbReference type="RuleBase" id="RU362042"/>
    </source>
</evidence>
<evidence type="ECO:0000256" key="1">
    <source>
        <dbReference type="ARBA" id="ARBA00000677"/>
    </source>
</evidence>
<evidence type="ECO:0000256" key="8">
    <source>
        <dbReference type="SAM" id="MobiDB-lite"/>
    </source>
</evidence>
<keyword evidence="7" id="KW-0472">Membrane</keyword>
<feature type="transmembrane region" description="Helical" evidence="7">
    <location>
        <begin position="35"/>
        <end position="59"/>
    </location>
</feature>
<feature type="active site" evidence="6">
    <location>
        <position position="134"/>
    </location>
</feature>
<comment type="catalytic activity">
    <reaction evidence="1 7">
        <text>Cleavage of hydrophobic, N-terminal signal or leader sequences from secreted and periplasmic proteins.</text>
        <dbReference type="EC" id="3.4.21.89"/>
    </reaction>
</comment>
<feature type="active site" evidence="6">
    <location>
        <position position="63"/>
    </location>
</feature>
<evidence type="ECO:0000256" key="3">
    <source>
        <dbReference type="ARBA" id="ARBA00009370"/>
    </source>
</evidence>
<dbReference type="SUPFAM" id="SSF51306">
    <property type="entry name" value="LexA/Signal peptidase"/>
    <property type="match status" value="1"/>
</dbReference>